<dbReference type="InterPro" id="IPR001692">
    <property type="entry name" value="Histidinol_DH_CS"/>
</dbReference>
<dbReference type="FunFam" id="3.40.50.1980:FF:000026">
    <property type="entry name" value="Histidinol dehydrogenase"/>
    <property type="match status" value="1"/>
</dbReference>
<feature type="binding site" evidence="8 12">
    <location>
        <position position="324"/>
    </location>
    <ligand>
        <name>substrate</name>
    </ligand>
</feature>
<feature type="binding site" evidence="8 12">
    <location>
        <position position="357"/>
    </location>
    <ligand>
        <name>substrate</name>
    </ligand>
</feature>
<dbReference type="GO" id="GO:0008270">
    <property type="term" value="F:zinc ion binding"/>
    <property type="evidence" value="ECO:0007669"/>
    <property type="project" value="UniProtKB-UniRule"/>
</dbReference>
<dbReference type="InterPro" id="IPR016161">
    <property type="entry name" value="Ald_DH/histidinol_DH"/>
</dbReference>
<gene>
    <name evidence="8 15" type="primary">hisD</name>
    <name evidence="15" type="ORF">CHH64_04685</name>
</gene>
<dbReference type="PANTHER" id="PTHR21256">
    <property type="entry name" value="HISTIDINOL DEHYDROGENASE HDH"/>
    <property type="match status" value="1"/>
</dbReference>
<feature type="binding site" evidence="8 11">
    <location>
        <position position="187"/>
    </location>
    <ligand>
        <name>NAD(+)</name>
        <dbReference type="ChEBI" id="CHEBI:57540"/>
    </ligand>
</feature>
<dbReference type="GO" id="GO:0005829">
    <property type="term" value="C:cytosol"/>
    <property type="evidence" value="ECO:0007669"/>
    <property type="project" value="TreeGrafter"/>
</dbReference>
<keyword evidence="8 11" id="KW-0520">NAD</keyword>
<organism evidence="15 16">
    <name type="scientific">Terribacillus saccharophilus</name>
    <dbReference type="NCBI Taxonomy" id="361277"/>
    <lineage>
        <taxon>Bacteria</taxon>
        <taxon>Bacillati</taxon>
        <taxon>Bacillota</taxon>
        <taxon>Bacilli</taxon>
        <taxon>Bacillales</taxon>
        <taxon>Bacillaceae</taxon>
        <taxon>Terribacillus</taxon>
    </lineage>
</organism>
<dbReference type="CDD" id="cd06572">
    <property type="entry name" value="Histidinol_dh"/>
    <property type="match status" value="1"/>
</dbReference>
<feature type="active site" description="Proton acceptor" evidence="8 10">
    <location>
        <position position="324"/>
    </location>
</feature>
<dbReference type="Gene3D" id="3.40.50.1980">
    <property type="entry name" value="Nitrogenase molybdenum iron protein domain"/>
    <property type="match status" value="2"/>
</dbReference>
<evidence type="ECO:0000256" key="1">
    <source>
        <dbReference type="ARBA" id="ARBA00003850"/>
    </source>
</evidence>
<dbReference type="HAMAP" id="MF_01024">
    <property type="entry name" value="HisD"/>
    <property type="match status" value="1"/>
</dbReference>
<reference evidence="15 16" key="1">
    <citation type="submission" date="2017-07" db="EMBL/GenBank/DDBJ databases">
        <title>Isolation and whole genome analysis of endospore-forming bacteria from heroin.</title>
        <authorList>
            <person name="Kalinowski J."/>
            <person name="Ahrens B."/>
            <person name="Al-Dilaimi A."/>
            <person name="Winkler A."/>
            <person name="Wibberg D."/>
            <person name="Schleenbecker U."/>
            <person name="Ruckert C."/>
            <person name="Wolfel R."/>
            <person name="Grass G."/>
        </authorList>
    </citation>
    <scope>NUCLEOTIDE SEQUENCE [LARGE SCALE GENOMIC DNA]</scope>
    <source>
        <strain evidence="15 16">7528</strain>
    </source>
</reference>
<comment type="similarity">
    <text evidence="2 8 9 14">Belongs to the histidinol dehydrogenase family.</text>
</comment>
<accession>A0A268ACV2</accession>
<keyword evidence="8" id="KW-0368">Histidine biosynthesis</keyword>
<evidence type="ECO:0000313" key="15">
    <source>
        <dbReference type="EMBL" id="PAD21947.1"/>
    </source>
</evidence>
<feature type="binding site" evidence="8 11">
    <location>
        <position position="125"/>
    </location>
    <ligand>
        <name>NAD(+)</name>
        <dbReference type="ChEBI" id="CHEBI:57540"/>
    </ligand>
</feature>
<evidence type="ECO:0000256" key="2">
    <source>
        <dbReference type="ARBA" id="ARBA00010178"/>
    </source>
</evidence>
<comment type="pathway">
    <text evidence="8">Amino-acid biosynthesis; L-histidine biosynthesis; L-histidine from 5-phospho-alpha-D-ribose 1-diphosphate: step 9/9.</text>
</comment>
<evidence type="ECO:0000256" key="13">
    <source>
        <dbReference type="PIRSR" id="PIRSR000099-4"/>
    </source>
</evidence>
<keyword evidence="6 8" id="KW-0560">Oxidoreductase</keyword>
<comment type="function">
    <text evidence="1 8">Catalyzes the sequential NAD-dependent oxidations of L-histidinol to L-histidinaldehyde and then to L-histidine.</text>
</comment>
<comment type="catalytic activity">
    <reaction evidence="7 8">
        <text>L-histidinol + 2 NAD(+) + H2O = L-histidine + 2 NADH + 3 H(+)</text>
        <dbReference type="Rhea" id="RHEA:20641"/>
        <dbReference type="ChEBI" id="CHEBI:15377"/>
        <dbReference type="ChEBI" id="CHEBI:15378"/>
        <dbReference type="ChEBI" id="CHEBI:57540"/>
        <dbReference type="ChEBI" id="CHEBI:57595"/>
        <dbReference type="ChEBI" id="CHEBI:57699"/>
        <dbReference type="ChEBI" id="CHEBI:57945"/>
        <dbReference type="EC" id="1.1.1.23"/>
    </reaction>
</comment>
<dbReference type="InterPro" id="IPR022695">
    <property type="entry name" value="Histidinol_DH_monofunct"/>
</dbReference>
<dbReference type="InterPro" id="IPR012131">
    <property type="entry name" value="Hstdl_DH"/>
</dbReference>
<evidence type="ECO:0000256" key="4">
    <source>
        <dbReference type="ARBA" id="ARBA00022723"/>
    </source>
</evidence>
<dbReference type="PRINTS" id="PR00083">
    <property type="entry name" value="HOLDHDRGNASE"/>
</dbReference>
<proteinExistence type="inferred from homology"/>
<feature type="binding site" evidence="8 12">
    <location>
        <position position="416"/>
    </location>
    <ligand>
        <name>substrate</name>
    </ligand>
</feature>
<evidence type="ECO:0000256" key="10">
    <source>
        <dbReference type="PIRSR" id="PIRSR000099-1"/>
    </source>
</evidence>
<comment type="cofactor">
    <cofactor evidence="8 13">
        <name>Zn(2+)</name>
        <dbReference type="ChEBI" id="CHEBI:29105"/>
    </cofactor>
    <text evidence="8 13">Binds 1 zinc ion per subunit.</text>
</comment>
<comment type="caution">
    <text evidence="15">The sequence shown here is derived from an EMBL/GenBank/DDBJ whole genome shotgun (WGS) entry which is preliminary data.</text>
</comment>
<feature type="binding site" evidence="8 12">
    <location>
        <position position="411"/>
    </location>
    <ligand>
        <name>substrate</name>
    </ligand>
</feature>
<feature type="binding site" evidence="8 12">
    <location>
        <position position="233"/>
    </location>
    <ligand>
        <name>substrate</name>
    </ligand>
</feature>
<dbReference type="Gene3D" id="1.20.5.1300">
    <property type="match status" value="1"/>
</dbReference>
<dbReference type="AlphaFoldDB" id="A0A268ACV2"/>
<feature type="active site" description="Proton acceptor" evidence="8 10">
    <location>
        <position position="323"/>
    </location>
</feature>
<evidence type="ECO:0000256" key="12">
    <source>
        <dbReference type="PIRSR" id="PIRSR000099-3"/>
    </source>
</evidence>
<evidence type="ECO:0000256" key="9">
    <source>
        <dbReference type="PIRNR" id="PIRNR000099"/>
    </source>
</evidence>
<sequence length="425" mass="45391">MLKKLTSIQFLEQFCTRKADSGFEPEVIQSVSAILKDVRLEGDIAVRKYTEQFDGTTAEQLLVSEAEIAEAKEKVAPETVIALQQAAANIRAFHEKQVTASRIMTAENGKQLGQLVLPMERIGIYVPGGKAVYPSTILMNAIPARLAGVKEIIMVTPVKNNGEIAPVLVAAAEIAGVDKIYKIGGAQAIGALAYGTESITPVDKIVGPGNAFVAAAKMLVFGQVGIDMIAGPSEVAIIADETADPCFIAADLLAQAEHDEKARVVLLTESEALIQAVEAELASQLEKLPRKAIATEAINGNSALVLTESVEESFELSNAFAPEHLEIQTSDPLSTLGKIKHAGSVFLGSYAPTALGDYYGGTNHVLPTNGTARFSSGLSVDDFIKKTTYTYYDKDALQQGRKAITQLTEEEQLTGHGDSINIRFK</sequence>
<evidence type="ECO:0000313" key="16">
    <source>
        <dbReference type="Proteomes" id="UP000216013"/>
    </source>
</evidence>
<dbReference type="FunFam" id="3.40.50.1980:FF:000001">
    <property type="entry name" value="Histidinol dehydrogenase"/>
    <property type="match status" value="1"/>
</dbReference>
<feature type="binding site" evidence="8 13">
    <location>
        <position position="416"/>
    </location>
    <ligand>
        <name>Zn(2+)</name>
        <dbReference type="ChEBI" id="CHEBI:29105"/>
    </ligand>
</feature>
<dbReference type="UniPathway" id="UPA00031">
    <property type="reaction ID" value="UER00014"/>
</dbReference>
<name>A0A268ACV2_9BACI</name>
<dbReference type="PROSITE" id="PS00611">
    <property type="entry name" value="HISOL_DEHYDROGENASE"/>
    <property type="match status" value="1"/>
</dbReference>
<dbReference type="GO" id="GO:0000105">
    <property type="term" value="P:L-histidine biosynthetic process"/>
    <property type="evidence" value="ECO:0007669"/>
    <property type="project" value="UniProtKB-UniRule"/>
</dbReference>
<feature type="binding site" evidence="8 13">
    <location>
        <position position="255"/>
    </location>
    <ligand>
        <name>Zn(2+)</name>
        <dbReference type="ChEBI" id="CHEBI:29105"/>
    </ligand>
</feature>
<dbReference type="EMBL" id="NPBV01000003">
    <property type="protein sequence ID" value="PAD21947.1"/>
    <property type="molecule type" value="Genomic_DNA"/>
</dbReference>
<dbReference type="GO" id="GO:0051287">
    <property type="term" value="F:NAD binding"/>
    <property type="evidence" value="ECO:0007669"/>
    <property type="project" value="InterPro"/>
</dbReference>
<dbReference type="PANTHER" id="PTHR21256:SF2">
    <property type="entry name" value="HISTIDINE BIOSYNTHESIS TRIFUNCTIONAL PROTEIN"/>
    <property type="match status" value="1"/>
</dbReference>
<feature type="binding site" evidence="8 13">
    <location>
        <position position="357"/>
    </location>
    <ligand>
        <name>Zn(2+)</name>
        <dbReference type="ChEBI" id="CHEBI:29105"/>
    </ligand>
</feature>
<dbReference type="PIRSF" id="PIRSF000099">
    <property type="entry name" value="Histidinol_dh"/>
    <property type="match status" value="1"/>
</dbReference>
<dbReference type="GO" id="GO:0004399">
    <property type="term" value="F:histidinol dehydrogenase activity"/>
    <property type="evidence" value="ECO:0007669"/>
    <property type="project" value="UniProtKB-UniRule"/>
</dbReference>
<evidence type="ECO:0000256" key="5">
    <source>
        <dbReference type="ARBA" id="ARBA00022833"/>
    </source>
</evidence>
<dbReference type="SUPFAM" id="SSF53720">
    <property type="entry name" value="ALDH-like"/>
    <property type="match status" value="1"/>
</dbReference>
<evidence type="ECO:0000256" key="7">
    <source>
        <dbReference type="ARBA" id="ARBA00049489"/>
    </source>
</evidence>
<feature type="binding site" evidence="8 13">
    <location>
        <position position="258"/>
    </location>
    <ligand>
        <name>Zn(2+)</name>
        <dbReference type="ChEBI" id="CHEBI:29105"/>
    </ligand>
</feature>
<dbReference type="RefSeq" id="WP_095260579.1">
    <property type="nucleotide sequence ID" value="NZ_NPBV01000003.1"/>
</dbReference>
<dbReference type="Pfam" id="PF00815">
    <property type="entry name" value="Histidinol_dh"/>
    <property type="match status" value="1"/>
</dbReference>
<evidence type="ECO:0000256" key="3">
    <source>
        <dbReference type="ARBA" id="ARBA00012965"/>
    </source>
</evidence>
<keyword evidence="8" id="KW-0028">Amino-acid biosynthesis</keyword>
<dbReference type="NCBIfam" id="TIGR00069">
    <property type="entry name" value="hisD"/>
    <property type="match status" value="1"/>
</dbReference>
<keyword evidence="4 8" id="KW-0479">Metal-binding</keyword>
<evidence type="ECO:0000256" key="14">
    <source>
        <dbReference type="RuleBase" id="RU004175"/>
    </source>
</evidence>
<evidence type="ECO:0000256" key="6">
    <source>
        <dbReference type="ARBA" id="ARBA00023002"/>
    </source>
</evidence>
<evidence type="ECO:0000256" key="11">
    <source>
        <dbReference type="PIRSR" id="PIRSR000099-2"/>
    </source>
</evidence>
<dbReference type="EC" id="1.1.1.23" evidence="3 8"/>
<keyword evidence="5 8" id="KW-0862">Zinc</keyword>
<protein>
    <recommendedName>
        <fullName evidence="3 8">Histidinol dehydrogenase</fullName>
        <shortName evidence="8">HDH</shortName>
        <ecNumber evidence="3 8">1.1.1.23</ecNumber>
    </recommendedName>
</protein>
<evidence type="ECO:0000256" key="8">
    <source>
        <dbReference type="HAMAP-Rule" id="MF_01024"/>
    </source>
</evidence>
<feature type="binding site" evidence="8 12">
    <location>
        <position position="255"/>
    </location>
    <ligand>
        <name>substrate</name>
    </ligand>
</feature>
<feature type="binding site" evidence="8 12">
    <location>
        <position position="258"/>
    </location>
    <ligand>
        <name>substrate</name>
    </ligand>
</feature>
<feature type="binding site" evidence="8 11">
    <location>
        <position position="210"/>
    </location>
    <ligand>
        <name>NAD(+)</name>
        <dbReference type="ChEBI" id="CHEBI:57540"/>
    </ligand>
</feature>
<dbReference type="Proteomes" id="UP000216013">
    <property type="component" value="Unassembled WGS sequence"/>
</dbReference>